<evidence type="ECO:0000313" key="2">
    <source>
        <dbReference type="Proteomes" id="UP000317332"/>
    </source>
</evidence>
<protein>
    <submittedName>
        <fullName evidence="1">Uncharacterized protein</fullName>
    </submittedName>
</protein>
<accession>A0A506PHU1</accession>
<dbReference type="Proteomes" id="UP000317332">
    <property type="component" value="Unassembled WGS sequence"/>
</dbReference>
<proteinExistence type="predicted"/>
<name>A0A506PHU1_9FLAO</name>
<evidence type="ECO:0000313" key="1">
    <source>
        <dbReference type="EMBL" id="TPV33416.1"/>
    </source>
</evidence>
<sequence>MKSLFLSGLKITKLLMIVAVLFTVGKLNAQDTKASDLKDFKIVIENTANGFKMQGVEGTVWTDLSFTALKNQPQAVNTYGMTTVNEKMEEVDDKYTKFLFTITKTANGVELKGLEGTAWKELGLTFSFDSEKVMLDQFGLKKIY</sequence>
<gene>
    <name evidence="1" type="ORF">FJ651_10035</name>
</gene>
<dbReference type="OrthoDB" id="1144122at2"/>
<organism evidence="1 2">
    <name type="scientific">Paucihalobacter ruber</name>
    <dbReference type="NCBI Taxonomy" id="2567861"/>
    <lineage>
        <taxon>Bacteria</taxon>
        <taxon>Pseudomonadati</taxon>
        <taxon>Bacteroidota</taxon>
        <taxon>Flavobacteriia</taxon>
        <taxon>Flavobacteriales</taxon>
        <taxon>Flavobacteriaceae</taxon>
        <taxon>Paucihalobacter</taxon>
    </lineage>
</organism>
<dbReference type="RefSeq" id="WP_140990378.1">
    <property type="nucleotide sequence ID" value="NZ_VHIQ01000004.1"/>
</dbReference>
<dbReference type="AlphaFoldDB" id="A0A506PHU1"/>
<comment type="caution">
    <text evidence="1">The sequence shown here is derived from an EMBL/GenBank/DDBJ whole genome shotgun (WGS) entry which is preliminary data.</text>
</comment>
<dbReference type="EMBL" id="VHIQ01000004">
    <property type="protein sequence ID" value="TPV33416.1"/>
    <property type="molecule type" value="Genomic_DNA"/>
</dbReference>
<reference evidence="1 2" key="1">
    <citation type="submission" date="2019-06" db="EMBL/GenBank/DDBJ databases">
        <title>Flavobacteriaceae Paucihalobacterium erythroidium CWB-1, complete genome.</title>
        <authorList>
            <person name="Wu S."/>
        </authorList>
    </citation>
    <scope>NUCLEOTIDE SEQUENCE [LARGE SCALE GENOMIC DNA]</scope>
    <source>
        <strain evidence="1 2">CWB-1</strain>
    </source>
</reference>
<keyword evidence="2" id="KW-1185">Reference proteome</keyword>